<evidence type="ECO:0000256" key="1">
    <source>
        <dbReference type="SAM" id="MobiDB-lite"/>
    </source>
</evidence>
<name>A0ABP6PVI3_9ACTN</name>
<keyword evidence="3" id="KW-1185">Reference proteome</keyword>
<feature type="compositionally biased region" description="Basic and acidic residues" evidence="1">
    <location>
        <begin position="36"/>
        <end position="49"/>
    </location>
</feature>
<feature type="region of interest" description="Disordered" evidence="1">
    <location>
        <begin position="1"/>
        <end position="93"/>
    </location>
</feature>
<dbReference type="EMBL" id="BAAAUV010000001">
    <property type="protein sequence ID" value="GAA3192221.1"/>
    <property type="molecule type" value="Genomic_DNA"/>
</dbReference>
<evidence type="ECO:0000313" key="2">
    <source>
        <dbReference type="EMBL" id="GAA3192221.1"/>
    </source>
</evidence>
<protein>
    <recommendedName>
        <fullName evidence="4">DUF3618 domain-containing protein</fullName>
    </recommendedName>
</protein>
<evidence type="ECO:0008006" key="4">
    <source>
        <dbReference type="Google" id="ProtNLM"/>
    </source>
</evidence>
<sequence>MTTPNKKPAPDTVAAGRPGRHAGDAAVAPPPQGPGKPEEPATVKDRFDTARQTAADKAQTLRAKGAETVAKARQAAADPANQPKVKGGAAAGAGTAALTAVVWAIRRRTAQPSTQWEKTLASVADALDEAGKRAEQVAQHPATEQTVEKARQAAATIAAHPLTQKAIDKAKEAAAAPEAKPRAQGAAAALGTVVTLVVLKRAARRTPSAR</sequence>
<evidence type="ECO:0000313" key="3">
    <source>
        <dbReference type="Proteomes" id="UP001501237"/>
    </source>
</evidence>
<dbReference type="RefSeq" id="WP_344821087.1">
    <property type="nucleotide sequence ID" value="NZ_BAAAUV010000001.1"/>
</dbReference>
<dbReference type="Proteomes" id="UP001501237">
    <property type="component" value="Unassembled WGS sequence"/>
</dbReference>
<comment type="caution">
    <text evidence="2">The sequence shown here is derived from an EMBL/GenBank/DDBJ whole genome shotgun (WGS) entry which is preliminary data.</text>
</comment>
<organism evidence="2 3">
    <name type="scientific">Actinocorallia longicatena</name>
    <dbReference type="NCBI Taxonomy" id="111803"/>
    <lineage>
        <taxon>Bacteria</taxon>
        <taxon>Bacillati</taxon>
        <taxon>Actinomycetota</taxon>
        <taxon>Actinomycetes</taxon>
        <taxon>Streptosporangiales</taxon>
        <taxon>Thermomonosporaceae</taxon>
        <taxon>Actinocorallia</taxon>
    </lineage>
</organism>
<proteinExistence type="predicted"/>
<accession>A0ABP6PVI3</accession>
<reference evidence="3" key="1">
    <citation type="journal article" date="2019" name="Int. J. Syst. Evol. Microbiol.">
        <title>The Global Catalogue of Microorganisms (GCM) 10K type strain sequencing project: providing services to taxonomists for standard genome sequencing and annotation.</title>
        <authorList>
            <consortium name="The Broad Institute Genomics Platform"/>
            <consortium name="The Broad Institute Genome Sequencing Center for Infectious Disease"/>
            <person name="Wu L."/>
            <person name="Ma J."/>
        </authorList>
    </citation>
    <scope>NUCLEOTIDE SEQUENCE [LARGE SCALE GENOMIC DNA]</scope>
    <source>
        <strain evidence="3">JCM 9377</strain>
    </source>
</reference>
<gene>
    <name evidence="2" type="ORF">GCM10010468_00940</name>
</gene>